<dbReference type="PANTHER" id="PTHR23028">
    <property type="entry name" value="ACETYLTRANSFERASE"/>
    <property type="match status" value="1"/>
</dbReference>
<keyword evidence="1" id="KW-0812">Transmembrane</keyword>
<dbReference type="RefSeq" id="WP_218469444.1">
    <property type="nucleotide sequence ID" value="NZ_BAABJN010000008.1"/>
</dbReference>
<reference evidence="3 4" key="1">
    <citation type="submission" date="2021-07" db="EMBL/GenBank/DDBJ databases">
        <title>Whole Genome Sequence of Nocardia Iowensis.</title>
        <authorList>
            <person name="Lamm A."/>
            <person name="Collins-Fairclough A.M."/>
            <person name="Bunk B."/>
            <person name="Sproer C."/>
        </authorList>
    </citation>
    <scope>NUCLEOTIDE SEQUENCE [LARGE SCALE GENOMIC DNA]</scope>
    <source>
        <strain evidence="3 4">NRRL 5646</strain>
    </source>
</reference>
<dbReference type="InterPro" id="IPR050879">
    <property type="entry name" value="Acyltransferase_3"/>
</dbReference>
<keyword evidence="3" id="KW-0808">Transferase</keyword>
<feature type="domain" description="Acyltransferase 3" evidence="2">
    <location>
        <begin position="24"/>
        <end position="347"/>
    </location>
</feature>
<accession>A0ABX8RMA8</accession>
<feature type="transmembrane region" description="Helical" evidence="1">
    <location>
        <begin position="47"/>
        <end position="68"/>
    </location>
</feature>
<dbReference type="PANTHER" id="PTHR23028:SF53">
    <property type="entry name" value="ACYL_TRANSF_3 DOMAIN-CONTAINING PROTEIN"/>
    <property type="match status" value="1"/>
</dbReference>
<name>A0ABX8RMA8_NOCIO</name>
<keyword evidence="1" id="KW-0472">Membrane</keyword>
<feature type="transmembrane region" description="Helical" evidence="1">
    <location>
        <begin position="372"/>
        <end position="390"/>
    </location>
</feature>
<keyword evidence="3" id="KW-0012">Acyltransferase</keyword>
<feature type="transmembrane region" description="Helical" evidence="1">
    <location>
        <begin position="219"/>
        <end position="237"/>
    </location>
</feature>
<dbReference type="InterPro" id="IPR002656">
    <property type="entry name" value="Acyl_transf_3_dom"/>
</dbReference>
<keyword evidence="4" id="KW-1185">Reference proteome</keyword>
<feature type="transmembrane region" description="Helical" evidence="1">
    <location>
        <begin position="275"/>
        <end position="295"/>
    </location>
</feature>
<sequence>MSSAVDTASSTTAARRGARQTYYPALDGLRGLAITGVLLFHTGVLSGGFLGVDLFFALSGFLITDLLLREYAATETVSLTAFWGRRIRRLFPALAVLLVAVVGLSWVLREGAYLPGALSDGPWVQANLANWHLIAESSDYWARFTGGRVFEHLWSIAIEEQFYLLWPILLLALLHGRKRDHRRVAVCAGLAAVASLVLMIVLLDPADTTRVYIGTDTRAFSLLLGAMAATGPARRFLGHVLRRWAGIAMALLVAGIVVPWVFVDGETSPWLFRGGLFAYSAAAAVLVLLCVRAPATAVARALSVRPLVWLGTVSYSLYLWHWPMLVLLRDEAAGWPRTVLACALALAAAAGSKYLIEDPIRFRAPWARGRTGRTTFIAAMLALVLLWVIVPTPRPATISIEGSGTIDAARQGPPLRRLMWVGDSVGAQLARPLAAAAAASGLTFESAAENGGGNVVGPFSDENWPRLAARIAAFRPDVVGYEITTYDWGSESEQRRAYTRLVDTVTKAGGYVMFVSSPPIRPDDFYAAHMTDLARAFPVARAVADDSGGRAVAVNADEYWGAAFRSDIDADGALDRASDGIHTCPRGAAGFTNWLIGRLVQRYSGFTPAPASSWVNTGWAASKEFTVFPECR</sequence>
<dbReference type="EMBL" id="CP078145">
    <property type="protein sequence ID" value="QXN88561.1"/>
    <property type="molecule type" value="Genomic_DNA"/>
</dbReference>
<keyword evidence="1" id="KW-1133">Transmembrane helix</keyword>
<dbReference type="GO" id="GO:0016746">
    <property type="term" value="F:acyltransferase activity"/>
    <property type="evidence" value="ECO:0007669"/>
    <property type="project" value="UniProtKB-KW"/>
</dbReference>
<feature type="transmembrane region" description="Helical" evidence="1">
    <location>
        <begin position="244"/>
        <end position="263"/>
    </location>
</feature>
<dbReference type="Pfam" id="PF01757">
    <property type="entry name" value="Acyl_transf_3"/>
    <property type="match status" value="1"/>
</dbReference>
<protein>
    <submittedName>
        <fullName evidence="3">Acyltransferase</fullName>
    </submittedName>
</protein>
<feature type="transmembrane region" description="Helical" evidence="1">
    <location>
        <begin position="89"/>
        <end position="108"/>
    </location>
</feature>
<feature type="transmembrane region" description="Helical" evidence="1">
    <location>
        <begin position="21"/>
        <end position="41"/>
    </location>
</feature>
<dbReference type="Proteomes" id="UP000694257">
    <property type="component" value="Chromosome"/>
</dbReference>
<evidence type="ECO:0000313" key="3">
    <source>
        <dbReference type="EMBL" id="QXN88561.1"/>
    </source>
</evidence>
<evidence type="ECO:0000313" key="4">
    <source>
        <dbReference type="Proteomes" id="UP000694257"/>
    </source>
</evidence>
<organism evidence="3 4">
    <name type="scientific">Nocardia iowensis</name>
    <dbReference type="NCBI Taxonomy" id="204891"/>
    <lineage>
        <taxon>Bacteria</taxon>
        <taxon>Bacillati</taxon>
        <taxon>Actinomycetota</taxon>
        <taxon>Actinomycetes</taxon>
        <taxon>Mycobacteriales</taxon>
        <taxon>Nocardiaceae</taxon>
        <taxon>Nocardia</taxon>
    </lineage>
</organism>
<feature type="transmembrane region" description="Helical" evidence="1">
    <location>
        <begin position="153"/>
        <end position="172"/>
    </location>
</feature>
<gene>
    <name evidence="3" type="ORF">KV110_23500</name>
</gene>
<proteinExistence type="predicted"/>
<feature type="transmembrane region" description="Helical" evidence="1">
    <location>
        <begin position="334"/>
        <end position="351"/>
    </location>
</feature>
<evidence type="ECO:0000256" key="1">
    <source>
        <dbReference type="SAM" id="Phobius"/>
    </source>
</evidence>
<feature type="transmembrane region" description="Helical" evidence="1">
    <location>
        <begin position="307"/>
        <end position="328"/>
    </location>
</feature>
<feature type="transmembrane region" description="Helical" evidence="1">
    <location>
        <begin position="184"/>
        <end position="203"/>
    </location>
</feature>
<evidence type="ECO:0000259" key="2">
    <source>
        <dbReference type="Pfam" id="PF01757"/>
    </source>
</evidence>